<keyword evidence="14" id="KW-0325">Glycoprotein</keyword>
<dbReference type="GO" id="GO:0019903">
    <property type="term" value="F:protein phosphatase binding"/>
    <property type="evidence" value="ECO:0007669"/>
    <property type="project" value="TreeGrafter"/>
</dbReference>
<evidence type="ECO:0000256" key="3">
    <source>
        <dbReference type="ARBA" id="ARBA00022475"/>
    </source>
</evidence>
<evidence type="ECO:0000256" key="2">
    <source>
        <dbReference type="ARBA" id="ARBA00004282"/>
    </source>
</evidence>
<dbReference type="GO" id="GO:0007043">
    <property type="term" value="P:cell-cell junction assembly"/>
    <property type="evidence" value="ECO:0007669"/>
    <property type="project" value="TreeGrafter"/>
</dbReference>
<comment type="caution">
    <text evidence="17">The sequence shown here is derived from an EMBL/GenBank/DDBJ whole genome shotgun (WGS) entry which is preliminary data.</text>
</comment>
<evidence type="ECO:0000256" key="14">
    <source>
        <dbReference type="ARBA" id="ARBA00023180"/>
    </source>
</evidence>
<dbReference type="GO" id="GO:0005509">
    <property type="term" value="F:calcium ion binding"/>
    <property type="evidence" value="ECO:0007669"/>
    <property type="project" value="UniProtKB-UniRule"/>
</dbReference>
<proteinExistence type="predicted"/>
<keyword evidence="13" id="KW-0472">Membrane</keyword>
<keyword evidence="5" id="KW-0812">Transmembrane</keyword>
<keyword evidence="6" id="KW-0479">Metal-binding</keyword>
<dbReference type="PANTHER" id="PTHR24027">
    <property type="entry name" value="CADHERIN-23"/>
    <property type="match status" value="1"/>
</dbReference>
<keyword evidence="8" id="KW-0677">Repeat</keyword>
<evidence type="ECO:0000256" key="7">
    <source>
        <dbReference type="ARBA" id="ARBA00022729"/>
    </source>
</evidence>
<sequence length="528" mass="59046">LKNTLSNEKTEFSLVGDGAGDTFRVNMNGEVLLLKKLDREKISSYSLRAQIINAETKEKLDEDDFIIQVQDINDNTPVFSETYSGSVNERAGRGTPVLTVLATDKDDPKTPNGIVRYKLLNGTHVFSIHSETGEIQTTVDTLDRETVSVYKLLVQASDTPGLQGLSASTVVTININDINDNHASFSKRSYHFDVNEDRPRGFNIGTLQINDRDEKQNKKPTFTLDDPHKDIFGLELNENNDGVLILRKELDYETKVEYTFTVTLREDVVQPPDNTDPWTTAQITVFVKDVDEPPVFNQTEYTFRVIEGRENTIVGSVSAKDMDKTSHRIRYSIQDPSSPVSVNRETGQLLVKTALDREQQQSHMFYVTAQEESTTAQKSSVKVTLNVIDINDNDPELFRENEVHICENDLSETVIGVIGATDIDENPRLFHFTLIGKSSNFSLHDNMNNTASIILTHGGFSTKSSEQIGLEIEITDGGIPPRKSIRSLPLRVCVCESERRISYCMAYSKSGINVSALIAILLCIITIL</sequence>
<evidence type="ECO:0000256" key="13">
    <source>
        <dbReference type="ARBA" id="ARBA00023136"/>
    </source>
</evidence>
<dbReference type="FunFam" id="2.60.40.60:FF:000020">
    <property type="entry name" value="Dachsous cadherin-related 1b"/>
    <property type="match status" value="1"/>
</dbReference>
<reference evidence="17" key="1">
    <citation type="submission" date="2020-07" db="EMBL/GenBank/DDBJ databases">
        <title>Clarias magur genome sequencing, assembly and annotation.</title>
        <authorList>
            <person name="Kushwaha B."/>
            <person name="Kumar R."/>
            <person name="Das P."/>
            <person name="Joshi C.G."/>
            <person name="Kumar D."/>
            <person name="Nagpure N.S."/>
            <person name="Pandey M."/>
            <person name="Agarwal S."/>
            <person name="Srivastava S."/>
            <person name="Singh M."/>
            <person name="Sahoo L."/>
            <person name="Jayasankar P."/>
            <person name="Meher P.K."/>
            <person name="Koringa P.G."/>
            <person name="Iquebal M.A."/>
            <person name="Das S.P."/>
            <person name="Bit A."/>
            <person name="Patnaik S."/>
            <person name="Patel N."/>
            <person name="Shah T.M."/>
            <person name="Hinsu A."/>
            <person name="Jena J.K."/>
        </authorList>
    </citation>
    <scope>NUCLEOTIDE SEQUENCE</scope>
    <source>
        <strain evidence="17">CIFAMagur01</strain>
        <tissue evidence="17">Testis</tissue>
    </source>
</reference>
<dbReference type="SMART" id="SM00112">
    <property type="entry name" value="CA"/>
    <property type="match status" value="4"/>
</dbReference>
<dbReference type="GO" id="GO:0008013">
    <property type="term" value="F:beta-catenin binding"/>
    <property type="evidence" value="ECO:0007669"/>
    <property type="project" value="TreeGrafter"/>
</dbReference>
<comment type="subcellular location">
    <subcellularLocation>
        <location evidence="2">Cell junction</location>
    </subcellularLocation>
    <subcellularLocation>
        <location evidence="1">Cell membrane</location>
        <topology evidence="1">Single-pass type I membrane protein</topology>
    </subcellularLocation>
</comment>
<feature type="domain" description="Cadherin" evidence="16">
    <location>
        <begin position="186"/>
        <end position="296"/>
    </location>
</feature>
<evidence type="ECO:0000256" key="1">
    <source>
        <dbReference type="ARBA" id="ARBA00004251"/>
    </source>
</evidence>
<organism evidence="17 18">
    <name type="scientific">Clarias magur</name>
    <name type="common">Asian catfish</name>
    <name type="synonym">Macropteronotus magur</name>
    <dbReference type="NCBI Taxonomy" id="1594786"/>
    <lineage>
        <taxon>Eukaryota</taxon>
        <taxon>Metazoa</taxon>
        <taxon>Chordata</taxon>
        <taxon>Craniata</taxon>
        <taxon>Vertebrata</taxon>
        <taxon>Euteleostomi</taxon>
        <taxon>Actinopterygii</taxon>
        <taxon>Neopterygii</taxon>
        <taxon>Teleostei</taxon>
        <taxon>Ostariophysi</taxon>
        <taxon>Siluriformes</taxon>
        <taxon>Clariidae</taxon>
        <taxon>Clarias</taxon>
    </lineage>
</organism>
<dbReference type="Proteomes" id="UP000727407">
    <property type="component" value="Unassembled WGS sequence"/>
</dbReference>
<dbReference type="GO" id="GO:0000902">
    <property type="term" value="P:cell morphogenesis"/>
    <property type="evidence" value="ECO:0007669"/>
    <property type="project" value="TreeGrafter"/>
</dbReference>
<dbReference type="FunFam" id="2.60.40.60:FF:000123">
    <property type="entry name" value="Protocadherin beta 4"/>
    <property type="match status" value="1"/>
</dbReference>
<dbReference type="CDD" id="cd11304">
    <property type="entry name" value="Cadherin_repeat"/>
    <property type="match status" value="5"/>
</dbReference>
<evidence type="ECO:0000259" key="16">
    <source>
        <dbReference type="PROSITE" id="PS50268"/>
    </source>
</evidence>
<protein>
    <submittedName>
        <fullName evidence="17">Cadherin-5-like</fullName>
    </submittedName>
</protein>
<dbReference type="GO" id="GO:0005912">
    <property type="term" value="C:adherens junction"/>
    <property type="evidence" value="ECO:0007669"/>
    <property type="project" value="TreeGrafter"/>
</dbReference>
<dbReference type="GO" id="GO:0045296">
    <property type="term" value="F:cadherin binding"/>
    <property type="evidence" value="ECO:0007669"/>
    <property type="project" value="TreeGrafter"/>
</dbReference>
<dbReference type="PROSITE" id="PS00232">
    <property type="entry name" value="CADHERIN_1"/>
    <property type="match status" value="2"/>
</dbReference>
<dbReference type="InterPro" id="IPR015919">
    <property type="entry name" value="Cadherin-like_sf"/>
</dbReference>
<keyword evidence="18" id="KW-1185">Reference proteome</keyword>
<keyword evidence="11" id="KW-0965">Cell junction</keyword>
<dbReference type="GO" id="GO:0016342">
    <property type="term" value="C:catenin complex"/>
    <property type="evidence" value="ECO:0007669"/>
    <property type="project" value="TreeGrafter"/>
</dbReference>
<dbReference type="InterPro" id="IPR020894">
    <property type="entry name" value="Cadherin_CS"/>
</dbReference>
<keyword evidence="7" id="KW-0732">Signal</keyword>
<keyword evidence="10" id="KW-0130">Cell adhesion</keyword>
<feature type="domain" description="Cadherin" evidence="16">
    <location>
        <begin position="79"/>
        <end position="185"/>
    </location>
</feature>
<dbReference type="GO" id="GO:0016477">
    <property type="term" value="P:cell migration"/>
    <property type="evidence" value="ECO:0007669"/>
    <property type="project" value="TreeGrafter"/>
</dbReference>
<dbReference type="InterPro" id="IPR002126">
    <property type="entry name" value="Cadherin-like_dom"/>
</dbReference>
<dbReference type="PROSITE" id="PS50268">
    <property type="entry name" value="CADHERIN_2"/>
    <property type="match status" value="5"/>
</dbReference>
<dbReference type="GO" id="GO:0044331">
    <property type="term" value="P:cell-cell adhesion mediated by cadherin"/>
    <property type="evidence" value="ECO:0007669"/>
    <property type="project" value="TreeGrafter"/>
</dbReference>
<evidence type="ECO:0000313" key="18">
    <source>
        <dbReference type="Proteomes" id="UP000727407"/>
    </source>
</evidence>
<keyword evidence="9 15" id="KW-0106">Calcium</keyword>
<evidence type="ECO:0000313" key="17">
    <source>
        <dbReference type="EMBL" id="KAF5889280.1"/>
    </source>
</evidence>
<dbReference type="PRINTS" id="PR00205">
    <property type="entry name" value="CADHERIN"/>
</dbReference>
<dbReference type="SUPFAM" id="SSF49313">
    <property type="entry name" value="Cadherin-like"/>
    <property type="match status" value="5"/>
</dbReference>
<feature type="domain" description="Cadherin" evidence="16">
    <location>
        <begin position="297"/>
        <end position="397"/>
    </location>
</feature>
<dbReference type="Gene3D" id="2.60.40.60">
    <property type="entry name" value="Cadherins"/>
    <property type="match status" value="5"/>
</dbReference>
<keyword evidence="3" id="KW-1003">Cell membrane</keyword>
<feature type="domain" description="Cadherin" evidence="16">
    <location>
        <begin position="397"/>
        <end position="503"/>
    </location>
</feature>
<evidence type="ECO:0000256" key="12">
    <source>
        <dbReference type="ARBA" id="ARBA00022989"/>
    </source>
</evidence>
<evidence type="ECO:0000256" key="9">
    <source>
        <dbReference type="ARBA" id="ARBA00022837"/>
    </source>
</evidence>
<evidence type="ECO:0000256" key="8">
    <source>
        <dbReference type="ARBA" id="ARBA00022737"/>
    </source>
</evidence>
<dbReference type="GO" id="GO:0007156">
    <property type="term" value="P:homophilic cell adhesion via plasma membrane adhesion molecules"/>
    <property type="evidence" value="ECO:0007669"/>
    <property type="project" value="InterPro"/>
</dbReference>
<feature type="non-terminal residue" evidence="17">
    <location>
        <position position="528"/>
    </location>
</feature>
<dbReference type="Pfam" id="PF00028">
    <property type="entry name" value="Cadherin"/>
    <property type="match status" value="3"/>
</dbReference>
<keyword evidence="4" id="KW-0165">Cleavage on pair of basic residues</keyword>
<name>A0A8J4U1W5_CLAMG</name>
<evidence type="ECO:0000256" key="5">
    <source>
        <dbReference type="ARBA" id="ARBA00022692"/>
    </source>
</evidence>
<dbReference type="GO" id="GO:0005923">
    <property type="term" value="C:bicellular tight junction"/>
    <property type="evidence" value="ECO:0007669"/>
    <property type="project" value="TreeGrafter"/>
</dbReference>
<dbReference type="GO" id="GO:0034332">
    <property type="term" value="P:adherens junction organization"/>
    <property type="evidence" value="ECO:0007669"/>
    <property type="project" value="TreeGrafter"/>
</dbReference>
<accession>A0A8J4U1W5</accession>
<feature type="domain" description="Cadherin" evidence="16">
    <location>
        <begin position="2"/>
        <end position="79"/>
    </location>
</feature>
<evidence type="ECO:0000256" key="15">
    <source>
        <dbReference type="PROSITE-ProRule" id="PRU00043"/>
    </source>
</evidence>
<dbReference type="PANTHER" id="PTHR24027:SF89">
    <property type="entry name" value="CADHERIN-5"/>
    <property type="match status" value="1"/>
</dbReference>
<gene>
    <name evidence="17" type="primary">cdh5</name>
    <name evidence="17" type="ORF">DAT39_021024</name>
</gene>
<dbReference type="AlphaFoldDB" id="A0A8J4U1W5"/>
<evidence type="ECO:0000256" key="10">
    <source>
        <dbReference type="ARBA" id="ARBA00022889"/>
    </source>
</evidence>
<dbReference type="EMBL" id="QNUK01000834">
    <property type="protein sequence ID" value="KAF5889280.1"/>
    <property type="molecule type" value="Genomic_DNA"/>
</dbReference>
<evidence type="ECO:0000256" key="6">
    <source>
        <dbReference type="ARBA" id="ARBA00022723"/>
    </source>
</evidence>
<keyword evidence="12" id="KW-1133">Transmembrane helix</keyword>
<evidence type="ECO:0000256" key="11">
    <source>
        <dbReference type="ARBA" id="ARBA00022949"/>
    </source>
</evidence>
<dbReference type="InterPro" id="IPR039808">
    <property type="entry name" value="Cadherin"/>
</dbReference>
<evidence type="ECO:0000256" key="4">
    <source>
        <dbReference type="ARBA" id="ARBA00022685"/>
    </source>
</evidence>
<dbReference type="OrthoDB" id="6252479at2759"/>
<dbReference type="GO" id="GO:0016339">
    <property type="term" value="P:calcium-dependent cell-cell adhesion via plasma membrane cell adhesion molecules"/>
    <property type="evidence" value="ECO:0007669"/>
    <property type="project" value="TreeGrafter"/>
</dbReference>
<feature type="non-terminal residue" evidence="17">
    <location>
        <position position="1"/>
    </location>
</feature>